<keyword evidence="1" id="KW-0812">Transmembrane</keyword>
<gene>
    <name evidence="2" type="ORF">AB5J51_38245</name>
</gene>
<dbReference type="AlphaFoldDB" id="A0AB39YFU7"/>
<keyword evidence="1" id="KW-0472">Membrane</keyword>
<evidence type="ECO:0000313" key="2">
    <source>
        <dbReference type="EMBL" id="XDV68351.1"/>
    </source>
</evidence>
<protein>
    <submittedName>
        <fullName evidence="2">Uncharacterized protein</fullName>
    </submittedName>
</protein>
<reference evidence="2" key="1">
    <citation type="submission" date="2024-08" db="EMBL/GenBank/DDBJ databases">
        <authorList>
            <person name="Yu S.T."/>
        </authorList>
    </citation>
    <scope>NUCLEOTIDE SEQUENCE</scope>
    <source>
        <strain evidence="2">R33</strain>
    </source>
</reference>
<dbReference type="EMBL" id="CP165727">
    <property type="protein sequence ID" value="XDV68351.1"/>
    <property type="molecule type" value="Genomic_DNA"/>
</dbReference>
<organism evidence="2">
    <name type="scientific">Streptomyces sp. R33</name>
    <dbReference type="NCBI Taxonomy" id="3238629"/>
    <lineage>
        <taxon>Bacteria</taxon>
        <taxon>Bacillati</taxon>
        <taxon>Actinomycetota</taxon>
        <taxon>Actinomycetes</taxon>
        <taxon>Kitasatosporales</taxon>
        <taxon>Streptomycetaceae</taxon>
        <taxon>Streptomyces</taxon>
    </lineage>
</organism>
<feature type="transmembrane region" description="Helical" evidence="1">
    <location>
        <begin position="31"/>
        <end position="52"/>
    </location>
</feature>
<proteinExistence type="predicted"/>
<name>A0AB39YFU7_9ACTN</name>
<accession>A0AB39YFU7</accession>
<evidence type="ECO:0000256" key="1">
    <source>
        <dbReference type="SAM" id="Phobius"/>
    </source>
</evidence>
<dbReference type="RefSeq" id="WP_369779883.1">
    <property type="nucleotide sequence ID" value="NZ_CP165727.1"/>
</dbReference>
<sequence length="269" mass="29824">METNDDQGGEGQRSSWARRHSWRNWNTVERVLAGLAALIAVITGVAVTFKYITKETPLEKEKALIQKLRPGETFTRAIEIMKEKPHYKMPLPSGNTIHQYDREWERVQLLVSPTGEVLSVGIFVHNRKFQPEIKIGTARAVLNRDTFDKFGLPMFAFGSCAVHSSSYYEGYSGVANAGGGGSHAVGVTDSHRGELNTAGGCSVPLDQLECVQSEYEQVATLKEWDVKCLDSNQGAHFRNSLKINSVVVSRELSLSSDMFQNPYIVSKGN</sequence>
<keyword evidence="1" id="KW-1133">Transmembrane helix</keyword>